<sequence length="125" mass="13777">MLRGPETRSPLLGLAPVIPYPNSLLLLFPISLAQNPPIAPRRALSFPILTCSFTSLSFFVHKLSFTRKTTTTVQQQSLLALEAPAYPQKTTKALTCATRLLDRIGEQSRPDTDKATPLRLLAYSP</sequence>
<evidence type="ECO:0000313" key="2">
    <source>
        <dbReference type="EMBL" id="RPA85303.1"/>
    </source>
</evidence>
<dbReference type="AlphaFoldDB" id="A0A3N4IGM9"/>
<organism evidence="2 3">
    <name type="scientific">Ascobolus immersus RN42</name>
    <dbReference type="NCBI Taxonomy" id="1160509"/>
    <lineage>
        <taxon>Eukaryota</taxon>
        <taxon>Fungi</taxon>
        <taxon>Dikarya</taxon>
        <taxon>Ascomycota</taxon>
        <taxon>Pezizomycotina</taxon>
        <taxon>Pezizomycetes</taxon>
        <taxon>Pezizales</taxon>
        <taxon>Ascobolaceae</taxon>
        <taxon>Ascobolus</taxon>
    </lineage>
</organism>
<keyword evidence="3" id="KW-1185">Reference proteome</keyword>
<name>A0A3N4IGM9_ASCIM</name>
<evidence type="ECO:0000256" key="1">
    <source>
        <dbReference type="SAM" id="Phobius"/>
    </source>
</evidence>
<accession>A0A3N4IGM9</accession>
<protein>
    <submittedName>
        <fullName evidence="2">Uncharacterized protein</fullName>
    </submittedName>
</protein>
<reference evidence="2 3" key="1">
    <citation type="journal article" date="2018" name="Nat. Ecol. Evol.">
        <title>Pezizomycetes genomes reveal the molecular basis of ectomycorrhizal truffle lifestyle.</title>
        <authorList>
            <person name="Murat C."/>
            <person name="Payen T."/>
            <person name="Noel B."/>
            <person name="Kuo A."/>
            <person name="Morin E."/>
            <person name="Chen J."/>
            <person name="Kohler A."/>
            <person name="Krizsan K."/>
            <person name="Balestrini R."/>
            <person name="Da Silva C."/>
            <person name="Montanini B."/>
            <person name="Hainaut M."/>
            <person name="Levati E."/>
            <person name="Barry K.W."/>
            <person name="Belfiori B."/>
            <person name="Cichocki N."/>
            <person name="Clum A."/>
            <person name="Dockter R.B."/>
            <person name="Fauchery L."/>
            <person name="Guy J."/>
            <person name="Iotti M."/>
            <person name="Le Tacon F."/>
            <person name="Lindquist E.A."/>
            <person name="Lipzen A."/>
            <person name="Malagnac F."/>
            <person name="Mello A."/>
            <person name="Molinier V."/>
            <person name="Miyauchi S."/>
            <person name="Poulain J."/>
            <person name="Riccioni C."/>
            <person name="Rubini A."/>
            <person name="Sitrit Y."/>
            <person name="Splivallo R."/>
            <person name="Traeger S."/>
            <person name="Wang M."/>
            <person name="Zifcakova L."/>
            <person name="Wipf D."/>
            <person name="Zambonelli A."/>
            <person name="Paolocci F."/>
            <person name="Nowrousian M."/>
            <person name="Ottonello S."/>
            <person name="Baldrian P."/>
            <person name="Spatafora J.W."/>
            <person name="Henrissat B."/>
            <person name="Nagy L.G."/>
            <person name="Aury J.M."/>
            <person name="Wincker P."/>
            <person name="Grigoriev I.V."/>
            <person name="Bonfante P."/>
            <person name="Martin F.M."/>
        </authorList>
    </citation>
    <scope>NUCLEOTIDE SEQUENCE [LARGE SCALE GENOMIC DNA]</scope>
    <source>
        <strain evidence="2 3">RN42</strain>
    </source>
</reference>
<proteinExistence type="predicted"/>
<keyword evidence="1" id="KW-0812">Transmembrane</keyword>
<keyword evidence="1" id="KW-1133">Transmembrane helix</keyword>
<feature type="transmembrane region" description="Helical" evidence="1">
    <location>
        <begin position="12"/>
        <end position="32"/>
    </location>
</feature>
<dbReference type="EMBL" id="ML119654">
    <property type="protein sequence ID" value="RPA85303.1"/>
    <property type="molecule type" value="Genomic_DNA"/>
</dbReference>
<gene>
    <name evidence="2" type="ORF">BJ508DRAFT_6631</name>
</gene>
<keyword evidence="1" id="KW-0472">Membrane</keyword>
<dbReference type="Proteomes" id="UP000275078">
    <property type="component" value="Unassembled WGS sequence"/>
</dbReference>
<evidence type="ECO:0000313" key="3">
    <source>
        <dbReference type="Proteomes" id="UP000275078"/>
    </source>
</evidence>
<feature type="transmembrane region" description="Helical" evidence="1">
    <location>
        <begin position="44"/>
        <end position="60"/>
    </location>
</feature>